<dbReference type="GO" id="GO:0050650">
    <property type="term" value="P:chondroitin sulfate proteoglycan biosynthetic process"/>
    <property type="evidence" value="ECO:0007669"/>
    <property type="project" value="UniProtKB-ARBA"/>
</dbReference>
<keyword evidence="7 13" id="KW-1133">Transmembrane helix</keyword>
<evidence type="ECO:0000256" key="1">
    <source>
        <dbReference type="ARBA" id="ARBA00004447"/>
    </source>
</evidence>
<sequence>MMLRRGFILFLPRLVGLLVVACCSVSIVYMLACTPKGDNQQLAFPRVHRPTVKEGYEAILQEREEQHRSYIISLKKQIAQLKAELQGRNEQLKNVQDQYPDPLDNRLDHSNTEKAQANLLAFLRSQIDKAEVHSGVKLSTEYAAVPFESFTLQKVYQLETGLTRHPEEKPVRKDKRDELIEVIELAVGSLNNPEGEGNAKHHVYTASDFVEGIYRTEKDKGTLYELTFKGDTKHQFKKIVLFRPFGPVMKVKNENVNMADTLINVIVPLAKRASKFRQFMQNFRWVSIPVLPLLFLTWKVTCNFRIYFGKEQMNEVKWILENTSKSANFKNFTFIQLNEEFSRGKGLDIGARFWKGNNVVLFFCDVDIYFTAEFLNSCRLNTQPGKKVFYPVLFSQYNPSIIYGHHDSIPSLEQQLIIKKETGFWRDFGFGMTCQYRSDFINIGGFDLDIKGWGGEDVHLYRKYLHSNLIVIRTPVRGLFHLWHEKQCLDELTPEQYKMCMQSKAMNEASHGQLGMLVFKQEIETHLHRQKLSSKKT</sequence>
<evidence type="ECO:0000256" key="2">
    <source>
        <dbReference type="ARBA" id="ARBA00009239"/>
    </source>
</evidence>
<evidence type="ECO:0000256" key="8">
    <source>
        <dbReference type="ARBA" id="ARBA00023034"/>
    </source>
</evidence>
<dbReference type="SUPFAM" id="SSF53448">
    <property type="entry name" value="Nucleotide-diphospho-sugar transferases"/>
    <property type="match status" value="1"/>
</dbReference>
<dbReference type="InterPro" id="IPR029044">
    <property type="entry name" value="Nucleotide-diphossugar_trans"/>
</dbReference>
<keyword evidence="9 14" id="KW-0175">Coiled coil</keyword>
<dbReference type="AlphaFoldDB" id="A0A093NBR6"/>
<dbReference type="GO" id="GO:0032580">
    <property type="term" value="C:Golgi cisterna membrane"/>
    <property type="evidence" value="ECO:0007669"/>
    <property type="project" value="UniProtKB-SubCell"/>
</dbReference>
<dbReference type="PANTHER" id="PTHR12369">
    <property type="entry name" value="CHONDROITIN SYNTHASE"/>
    <property type="match status" value="1"/>
</dbReference>
<dbReference type="Proteomes" id="UP000054081">
    <property type="component" value="Unassembled WGS sequence"/>
</dbReference>
<dbReference type="GO" id="GO:0046872">
    <property type="term" value="F:metal ion binding"/>
    <property type="evidence" value="ECO:0007669"/>
    <property type="project" value="UniProtKB-KW"/>
</dbReference>
<keyword evidence="6 13" id="KW-0735">Signal-anchor</keyword>
<evidence type="ECO:0000256" key="14">
    <source>
        <dbReference type="SAM" id="Coils"/>
    </source>
</evidence>
<evidence type="ECO:0000256" key="5">
    <source>
        <dbReference type="ARBA" id="ARBA00022723"/>
    </source>
</evidence>
<dbReference type="EMBL" id="KL224634">
    <property type="protein sequence ID" value="KFW62393.1"/>
    <property type="molecule type" value="Genomic_DNA"/>
</dbReference>
<evidence type="ECO:0000256" key="10">
    <source>
        <dbReference type="ARBA" id="ARBA00023136"/>
    </source>
</evidence>
<dbReference type="InterPro" id="IPR051227">
    <property type="entry name" value="CS_glycosyltransferase"/>
</dbReference>
<evidence type="ECO:0000256" key="7">
    <source>
        <dbReference type="ARBA" id="ARBA00022989"/>
    </source>
</evidence>
<evidence type="ECO:0000256" key="3">
    <source>
        <dbReference type="ARBA" id="ARBA00022679"/>
    </source>
</evidence>
<accession>A0A093NBR6</accession>
<evidence type="ECO:0000256" key="6">
    <source>
        <dbReference type="ARBA" id="ARBA00022968"/>
    </source>
</evidence>
<evidence type="ECO:0000313" key="16">
    <source>
        <dbReference type="Proteomes" id="UP000054081"/>
    </source>
</evidence>
<dbReference type="InterPro" id="IPR008428">
    <property type="entry name" value="Chond_GalNAc"/>
</dbReference>
<keyword evidence="8 13" id="KW-0333">Golgi apparatus</keyword>
<keyword evidence="5" id="KW-0479">Metal-binding</keyword>
<dbReference type="GO" id="GO:0047237">
    <property type="term" value="F:glucuronylgalactosylproteoglycan 4-beta-N-acetylgalactosaminyltransferase activity"/>
    <property type="evidence" value="ECO:0007669"/>
    <property type="project" value="UniProtKB-EC"/>
</dbReference>
<dbReference type="GO" id="GO:0047238">
    <property type="term" value="F:glucuronosyl-N-acetylgalactosaminyl-proteoglycan 4-beta-N-acetylgalactosaminyltransferase activity"/>
    <property type="evidence" value="ECO:0007669"/>
    <property type="project" value="TreeGrafter"/>
</dbReference>
<keyword evidence="16" id="KW-1185">Reference proteome</keyword>
<protein>
    <recommendedName>
        <fullName evidence="13">Hexosyltransferase</fullName>
        <ecNumber evidence="13">2.4.1.-</ecNumber>
    </recommendedName>
</protein>
<dbReference type="Gene3D" id="3.90.550.10">
    <property type="entry name" value="Spore Coat Polysaccharide Biosynthesis Protein SpsA, Chain A"/>
    <property type="match status" value="1"/>
</dbReference>
<gene>
    <name evidence="15" type="ORF">AS28_11723</name>
</gene>
<reference evidence="15 16" key="1">
    <citation type="submission" date="2014-04" db="EMBL/GenBank/DDBJ databases">
        <title>Genome evolution of avian class.</title>
        <authorList>
            <person name="Zhang G."/>
            <person name="Li C."/>
        </authorList>
    </citation>
    <scope>NUCLEOTIDE SEQUENCE [LARGE SCALE GENOMIC DNA]</scope>
    <source>
        <strain evidence="15">BGI_AS28</strain>
    </source>
</reference>
<evidence type="ECO:0000256" key="9">
    <source>
        <dbReference type="ARBA" id="ARBA00023054"/>
    </source>
</evidence>
<keyword evidence="3 13" id="KW-0808">Transferase</keyword>
<proteinExistence type="inferred from homology"/>
<comment type="similarity">
    <text evidence="2 13">Belongs to the chondroitin N-acetylgalactosaminyltransferase family.</text>
</comment>
<dbReference type="STRING" id="9238.A0A093NBR6"/>
<comment type="subcellular location">
    <subcellularLocation>
        <location evidence="1 13">Golgi apparatus</location>
        <location evidence="1 13">Golgi stack membrane</location>
        <topology evidence="1 13">Single-pass type II membrane protein</topology>
    </subcellularLocation>
</comment>
<keyword evidence="11" id="KW-0325">Glycoprotein</keyword>
<dbReference type="Pfam" id="PF05679">
    <property type="entry name" value="CHGN"/>
    <property type="match status" value="1"/>
</dbReference>
<evidence type="ECO:0000256" key="11">
    <source>
        <dbReference type="ARBA" id="ARBA00023180"/>
    </source>
</evidence>
<feature type="transmembrane region" description="Helical" evidence="13">
    <location>
        <begin position="7"/>
        <end position="32"/>
    </location>
</feature>
<dbReference type="FunFam" id="3.90.550.10:FF:000059">
    <property type="entry name" value="Hexosyltransferase"/>
    <property type="match status" value="1"/>
</dbReference>
<evidence type="ECO:0000256" key="4">
    <source>
        <dbReference type="ARBA" id="ARBA00022692"/>
    </source>
</evidence>
<evidence type="ECO:0000256" key="12">
    <source>
        <dbReference type="ARBA" id="ARBA00052383"/>
    </source>
</evidence>
<comment type="catalytic activity">
    <reaction evidence="12">
        <text>3-O-(beta-D-GlcA-(1-&gt;3)-beta-D-Gal-(1-&gt;3)-beta-D-Gal-(1-&gt;4)-beta-D-Xyl)-L-seryl-[protein] + UDP-N-acetyl-alpha-D-galactosamine = 3-O-(beta-D-GalNAc-(1-&gt;4)-beta-D-GlcA-(1-&gt;3)-beta-D-Gal-(1-&gt;3)-beta-D-Gal-(1-&gt;4)-beta-D-Xyl)-L-seryl-[protein] + UDP + H(+)</text>
        <dbReference type="Rhea" id="RHEA:23464"/>
        <dbReference type="Rhea" id="RHEA-COMP:12573"/>
        <dbReference type="Rhea" id="RHEA-COMP:12575"/>
        <dbReference type="ChEBI" id="CHEBI:15378"/>
        <dbReference type="ChEBI" id="CHEBI:58223"/>
        <dbReference type="ChEBI" id="CHEBI:67138"/>
        <dbReference type="ChEBI" id="CHEBI:132093"/>
        <dbReference type="ChEBI" id="CHEBI:132105"/>
        <dbReference type="EC" id="2.4.1.174"/>
    </reaction>
</comment>
<keyword evidence="4 13" id="KW-0812">Transmembrane</keyword>
<dbReference type="PANTHER" id="PTHR12369:SF19">
    <property type="entry name" value="CHONDROITIN SULFATE N-ACETYLGALACTOSAMINYLTRANSFERASE 1"/>
    <property type="match status" value="1"/>
</dbReference>
<evidence type="ECO:0000256" key="13">
    <source>
        <dbReference type="RuleBase" id="RU364016"/>
    </source>
</evidence>
<name>A0A093NBR6_PYGAD</name>
<feature type="coiled-coil region" evidence="14">
    <location>
        <begin position="71"/>
        <end position="98"/>
    </location>
</feature>
<keyword evidence="10 13" id="KW-0472">Membrane</keyword>
<organism evidence="15 16">
    <name type="scientific">Pygoscelis adeliae</name>
    <name type="common">Adelie penguin</name>
    <dbReference type="NCBI Taxonomy" id="9238"/>
    <lineage>
        <taxon>Eukaryota</taxon>
        <taxon>Metazoa</taxon>
        <taxon>Chordata</taxon>
        <taxon>Craniata</taxon>
        <taxon>Vertebrata</taxon>
        <taxon>Euteleostomi</taxon>
        <taxon>Archelosauria</taxon>
        <taxon>Archosauria</taxon>
        <taxon>Dinosauria</taxon>
        <taxon>Saurischia</taxon>
        <taxon>Theropoda</taxon>
        <taxon>Coelurosauria</taxon>
        <taxon>Aves</taxon>
        <taxon>Neognathae</taxon>
        <taxon>Neoaves</taxon>
        <taxon>Aequornithes</taxon>
        <taxon>Sphenisciformes</taxon>
        <taxon>Spheniscidae</taxon>
        <taxon>Pygoscelis</taxon>
    </lineage>
</organism>
<evidence type="ECO:0000313" key="15">
    <source>
        <dbReference type="EMBL" id="KFW62393.1"/>
    </source>
</evidence>
<dbReference type="EC" id="2.4.1.-" evidence="13"/>